<comment type="caution">
    <text evidence="1">The sequence shown here is derived from an EMBL/GenBank/DDBJ whole genome shotgun (WGS) entry which is preliminary data.</text>
</comment>
<evidence type="ECO:0000313" key="2">
    <source>
        <dbReference type="Proteomes" id="UP001396334"/>
    </source>
</evidence>
<name>A0ABR2ADT0_9ROSI</name>
<sequence length="234" mass="26852">MEYYQYPTQDYMYPAGQPNPAAPHHFVQQSPATGFPLAATNYQYPPQNYMQPAGQPNYAAPNQFVQHAPATGFPVTAKNYQYPTQNYMQPNSQVPWSTGLLDCFSDVPNCCITFWFPCITFGQIANIVDRGSVPCEACAALYAVIRIFTGCPCFFSCFYRSRMRKQFLLEQPRCNDFCIHFWCEDCALCQEYRELRNRGFHMYHGWHGNMAMQQNNGASMPMPPAPVMESDMKR</sequence>
<gene>
    <name evidence="1" type="ORF">V6N11_055150</name>
</gene>
<dbReference type="InterPro" id="IPR006461">
    <property type="entry name" value="PLAC_motif_containing"/>
</dbReference>
<dbReference type="NCBIfam" id="TIGR01571">
    <property type="entry name" value="A_thal_Cys_rich"/>
    <property type="match status" value="1"/>
</dbReference>
<accession>A0ABR2ADT0</accession>
<proteinExistence type="predicted"/>
<dbReference type="Pfam" id="PF04749">
    <property type="entry name" value="PLAC8"/>
    <property type="match status" value="1"/>
</dbReference>
<keyword evidence="2" id="KW-1185">Reference proteome</keyword>
<dbReference type="Proteomes" id="UP001396334">
    <property type="component" value="Unassembled WGS sequence"/>
</dbReference>
<dbReference type="PANTHER" id="PTHR15907">
    <property type="entry name" value="DUF614 FAMILY PROTEIN-RELATED"/>
    <property type="match status" value="1"/>
</dbReference>
<dbReference type="EMBL" id="JBBPBN010000272">
    <property type="protein sequence ID" value="KAK8490866.1"/>
    <property type="molecule type" value="Genomic_DNA"/>
</dbReference>
<organism evidence="1 2">
    <name type="scientific">Hibiscus sabdariffa</name>
    <name type="common">roselle</name>
    <dbReference type="NCBI Taxonomy" id="183260"/>
    <lineage>
        <taxon>Eukaryota</taxon>
        <taxon>Viridiplantae</taxon>
        <taxon>Streptophyta</taxon>
        <taxon>Embryophyta</taxon>
        <taxon>Tracheophyta</taxon>
        <taxon>Spermatophyta</taxon>
        <taxon>Magnoliopsida</taxon>
        <taxon>eudicotyledons</taxon>
        <taxon>Gunneridae</taxon>
        <taxon>Pentapetalae</taxon>
        <taxon>rosids</taxon>
        <taxon>malvids</taxon>
        <taxon>Malvales</taxon>
        <taxon>Malvaceae</taxon>
        <taxon>Malvoideae</taxon>
        <taxon>Hibiscus</taxon>
    </lineage>
</organism>
<protein>
    <submittedName>
        <fullName evidence="1">Uncharacterized protein</fullName>
    </submittedName>
</protein>
<reference evidence="1 2" key="1">
    <citation type="journal article" date="2024" name="G3 (Bethesda)">
        <title>Genome assembly of Hibiscus sabdariffa L. provides insights into metabolisms of medicinal natural products.</title>
        <authorList>
            <person name="Kim T."/>
        </authorList>
    </citation>
    <scope>NUCLEOTIDE SEQUENCE [LARGE SCALE GENOMIC DNA]</scope>
    <source>
        <strain evidence="1">TK-2024</strain>
        <tissue evidence="1">Old leaves</tissue>
    </source>
</reference>
<evidence type="ECO:0000313" key="1">
    <source>
        <dbReference type="EMBL" id="KAK8490866.1"/>
    </source>
</evidence>